<evidence type="ECO:0000256" key="4">
    <source>
        <dbReference type="ARBA" id="ARBA00022840"/>
    </source>
</evidence>
<evidence type="ECO:0000256" key="8">
    <source>
        <dbReference type="HAMAP-Rule" id="MF_01897"/>
    </source>
</evidence>
<dbReference type="SUPFAM" id="SSF56719">
    <property type="entry name" value="Type II DNA topoisomerase"/>
    <property type="match status" value="1"/>
</dbReference>
<dbReference type="Gene3D" id="3.30.1360.40">
    <property type="match status" value="1"/>
</dbReference>
<keyword evidence="6 8" id="KW-0238">DNA-binding</keyword>
<keyword evidence="3 8" id="KW-0547">Nucleotide-binding</keyword>
<dbReference type="InterPro" id="IPR035516">
    <property type="entry name" value="Gyrase/topoIV_suA_C"/>
</dbReference>
<comment type="function">
    <text evidence="8">A type II topoisomerase that negatively supercoils closed circular double-stranded (ds) DNA in an ATP-dependent manner to modulate DNA topology and maintain chromosomes in an underwound state. Negative supercoiling favors strand separation, and DNA replication, transcription, recombination and repair, all of which involve strand separation. Also able to catalyze the interconversion of other topological isomers of dsDNA rings, including catenanes and knotted rings. Type II topoisomerases break and join 2 DNA strands simultaneously in an ATP-dependent manner.</text>
</comment>
<evidence type="ECO:0000256" key="6">
    <source>
        <dbReference type="ARBA" id="ARBA00023125"/>
    </source>
</evidence>
<keyword evidence="8" id="KW-0963">Cytoplasm</keyword>
<evidence type="ECO:0000256" key="2">
    <source>
        <dbReference type="ARBA" id="ARBA00008263"/>
    </source>
</evidence>
<dbReference type="RefSeq" id="WP_377786945.1">
    <property type="nucleotide sequence ID" value="NZ_JBHLYQ010000001.1"/>
</dbReference>
<dbReference type="SUPFAM" id="SSF101904">
    <property type="entry name" value="GyrA/ParC C-terminal domain-like"/>
    <property type="match status" value="1"/>
</dbReference>
<dbReference type="Gene3D" id="2.120.10.90">
    <property type="entry name" value="DNA gyrase/topoisomerase IV, subunit A, C-terminal"/>
    <property type="match status" value="1"/>
</dbReference>
<dbReference type="InterPro" id="IPR050220">
    <property type="entry name" value="Type_II_DNA_Topoisomerases"/>
</dbReference>
<keyword evidence="13" id="KW-1185">Reference proteome</keyword>
<dbReference type="InterPro" id="IPR013758">
    <property type="entry name" value="Topo_IIA_A/C_ab"/>
</dbReference>
<evidence type="ECO:0000259" key="11">
    <source>
        <dbReference type="PROSITE" id="PS52040"/>
    </source>
</evidence>
<gene>
    <name evidence="8 12" type="primary">gyrA</name>
    <name evidence="12" type="ORF">ACFFRE_00230</name>
</gene>
<feature type="domain" description="Topo IIA-type catalytic" evidence="11">
    <location>
        <begin position="48"/>
        <end position="513"/>
    </location>
</feature>
<dbReference type="InterPro" id="IPR013757">
    <property type="entry name" value="Topo_IIA_A_a_sf"/>
</dbReference>
<evidence type="ECO:0000256" key="3">
    <source>
        <dbReference type="ARBA" id="ARBA00022741"/>
    </source>
</evidence>
<sequence length="825" mass="90279">MPEEEPPAPGQAGDGQGPGGAIELIELQEEMERSFLEYSMSVIVSRALPDVRDGLKPVHRRILYSMYEQNLRPDRPHAKCAKAVGEVMGNYHPHGDAAIYDALARMAQDFSLRHPLIDGHGNFGGRGPEEGPAAMRYTECRLAPIAMEMLAGIDEETIDFVPNYDATTVEPTVLPARFPNLLVNGSQGIAVGMATNIPPHNLGEVIDAVVYVLEHPDATPDDLLRFVQGPDFPTGALILGRQGILDAARTGRGSIKLRAVAEIEERRGTSRIVVTDIPFQTSVEVIEQKIGELVEAGTLEGIADTQNDSHGGQPRLVIQLKRDANPNVVLNNLFKHTPLQTNFPVNMVALVDGVPRTLNLAQLVSHYVDHQIEVVTRRSRFRLDKAERRAHIVEGLLRAIDMLDAVIAAIRAAEDRPAARTALCSEPFSFSEEQAEHILDMTLARLTRLGRSNLEEELTELRATIAELQAILADDARLRGVIGEELRAIRDRYADPRRTRIVHDPGDLGVEDLVADDPLVITMTRAGYVKAVPASSFRTQARGGRGVQGAKLKDEDLVTQVVHTSALSHLLLFSNRGRVYRLRGHEVPVKDRSARGTPVVNLLPLEPGERIQAVISTRELDPERYLLFCTKDGQVKKTALAEYDKSRREGFIAIALRDGDELVRVVPTSGEDDLLLVSRSGMAIRFNEAEVRPMGRDAAGVRGMRLKPGDDVVSCDVVRPEADLLVVTDAGYGKRTKVEHFPRQGRGGQGVRAIRLTARRGEVVGALMAALDQEVLVVSSAGVVIRTAVRQVAAQGRDATGVRLMSLDDDQRVAAVALVVQEDED</sequence>
<evidence type="ECO:0000313" key="12">
    <source>
        <dbReference type="EMBL" id="MFC0080584.1"/>
    </source>
</evidence>
<evidence type="ECO:0000256" key="9">
    <source>
        <dbReference type="PROSITE-ProRule" id="PRU01384"/>
    </source>
</evidence>
<dbReference type="NCBIfam" id="NF004044">
    <property type="entry name" value="PRK05561.1"/>
    <property type="match status" value="1"/>
</dbReference>
<feature type="short sequence motif" description="GyrA-box" evidence="8">
    <location>
        <begin position="540"/>
        <end position="546"/>
    </location>
</feature>
<proteinExistence type="inferred from homology"/>
<comment type="miscellaneous">
    <text evidence="8">Few gyrases are as efficient as E.coli at forming negative supercoils. Not all organisms have 2 type II topoisomerases; in organisms with a single type II topoisomerase this enzyme also has to decatenate newly replicated chromosomes.</text>
</comment>
<feature type="active site" description="O-(5'-phospho-DNA)-tyrosine intermediate" evidence="8 9">
    <location>
        <position position="137"/>
    </location>
</feature>
<dbReference type="InterPro" id="IPR006691">
    <property type="entry name" value="GyrA/parC_rep"/>
</dbReference>
<comment type="subcellular location">
    <subcellularLocation>
        <location evidence="8">Cytoplasm</location>
    </subcellularLocation>
</comment>
<dbReference type="CDD" id="cd00187">
    <property type="entry name" value="TOP4c"/>
    <property type="match status" value="1"/>
</dbReference>
<evidence type="ECO:0000313" key="13">
    <source>
        <dbReference type="Proteomes" id="UP001589788"/>
    </source>
</evidence>
<organism evidence="12 13">
    <name type="scientific">Aciditerrimonas ferrireducens</name>
    <dbReference type="NCBI Taxonomy" id="667306"/>
    <lineage>
        <taxon>Bacteria</taxon>
        <taxon>Bacillati</taxon>
        <taxon>Actinomycetota</taxon>
        <taxon>Acidimicrobiia</taxon>
        <taxon>Acidimicrobiales</taxon>
        <taxon>Acidimicrobiaceae</taxon>
        <taxon>Aciditerrimonas</taxon>
    </lineage>
</organism>
<dbReference type="Proteomes" id="UP001589788">
    <property type="component" value="Unassembled WGS sequence"/>
</dbReference>
<name>A0ABV6BYS0_9ACTN</name>
<dbReference type="Gene3D" id="1.10.268.10">
    <property type="entry name" value="Topoisomerase, domain 3"/>
    <property type="match status" value="1"/>
</dbReference>
<evidence type="ECO:0000256" key="7">
    <source>
        <dbReference type="ARBA" id="ARBA00023235"/>
    </source>
</evidence>
<keyword evidence="5 8" id="KW-0799">Topoisomerase</keyword>
<protein>
    <recommendedName>
        <fullName evidence="8">DNA gyrase subunit A</fullName>
        <ecNumber evidence="8">5.6.2.2</ecNumber>
    </recommendedName>
</protein>
<comment type="catalytic activity">
    <reaction evidence="1 8 9">
        <text>ATP-dependent breakage, passage and rejoining of double-stranded DNA.</text>
        <dbReference type="EC" id="5.6.2.2"/>
    </reaction>
</comment>
<dbReference type="PROSITE" id="PS52040">
    <property type="entry name" value="TOPO_IIA"/>
    <property type="match status" value="1"/>
</dbReference>
<comment type="subunit">
    <text evidence="8">Heterotetramer, composed of two GyrA and two GyrB chains. In the heterotetramer, GyrA contains the active site tyrosine that forms a transient covalent intermediate with DNA, while GyrB binds cofactors and catalyzes ATP hydrolysis.</text>
</comment>
<dbReference type="InterPro" id="IPR013760">
    <property type="entry name" value="Topo_IIA-like_dom_sf"/>
</dbReference>
<evidence type="ECO:0000256" key="5">
    <source>
        <dbReference type="ARBA" id="ARBA00023029"/>
    </source>
</evidence>
<dbReference type="HAMAP" id="MF_01897">
    <property type="entry name" value="GyrA"/>
    <property type="match status" value="1"/>
</dbReference>
<dbReference type="Pfam" id="PF00521">
    <property type="entry name" value="DNA_topoisoIV"/>
    <property type="match status" value="1"/>
</dbReference>
<dbReference type="NCBIfam" id="NF004043">
    <property type="entry name" value="PRK05560.1"/>
    <property type="match status" value="1"/>
</dbReference>
<dbReference type="PANTHER" id="PTHR43493">
    <property type="entry name" value="DNA GYRASE/TOPOISOMERASE SUBUNIT A"/>
    <property type="match status" value="1"/>
</dbReference>
<evidence type="ECO:0000256" key="10">
    <source>
        <dbReference type="SAM" id="MobiDB-lite"/>
    </source>
</evidence>
<comment type="similarity">
    <text evidence="2 8">Belongs to the type II topoisomerase GyrA/ParC subunit family.</text>
</comment>
<dbReference type="PANTHER" id="PTHR43493:SF5">
    <property type="entry name" value="DNA GYRASE SUBUNIT A, CHLOROPLASTIC_MITOCHONDRIAL"/>
    <property type="match status" value="1"/>
</dbReference>
<dbReference type="Gene3D" id="3.90.199.10">
    <property type="entry name" value="Topoisomerase II, domain 5"/>
    <property type="match status" value="1"/>
</dbReference>
<dbReference type="Pfam" id="PF03989">
    <property type="entry name" value="DNA_gyraseA_C"/>
    <property type="match status" value="6"/>
</dbReference>
<dbReference type="InterPro" id="IPR002205">
    <property type="entry name" value="Topo_IIA_dom_A"/>
</dbReference>
<dbReference type="InterPro" id="IPR005743">
    <property type="entry name" value="GyrA"/>
</dbReference>
<dbReference type="EC" id="5.6.2.2" evidence="8"/>
<dbReference type="EMBL" id="JBHLYQ010000001">
    <property type="protein sequence ID" value="MFC0080584.1"/>
    <property type="molecule type" value="Genomic_DNA"/>
</dbReference>
<feature type="region of interest" description="Disordered" evidence="10">
    <location>
        <begin position="1"/>
        <end position="20"/>
    </location>
</feature>
<accession>A0ABV6BYS0</accession>
<reference evidence="12 13" key="1">
    <citation type="submission" date="2024-09" db="EMBL/GenBank/DDBJ databases">
        <authorList>
            <person name="Sun Q."/>
            <person name="Mori K."/>
        </authorList>
    </citation>
    <scope>NUCLEOTIDE SEQUENCE [LARGE SCALE GENOMIC DNA]</scope>
    <source>
        <strain evidence="12 13">JCM 15389</strain>
    </source>
</reference>
<dbReference type="SMART" id="SM00434">
    <property type="entry name" value="TOP4c"/>
    <property type="match status" value="1"/>
</dbReference>
<dbReference type="NCBIfam" id="TIGR01063">
    <property type="entry name" value="gyrA"/>
    <property type="match status" value="1"/>
</dbReference>
<keyword evidence="7 8" id="KW-0413">Isomerase</keyword>
<comment type="caution">
    <text evidence="12">The sequence shown here is derived from an EMBL/GenBank/DDBJ whole genome shotgun (WGS) entry which is preliminary data.</text>
</comment>
<evidence type="ECO:0000256" key="1">
    <source>
        <dbReference type="ARBA" id="ARBA00000185"/>
    </source>
</evidence>
<dbReference type="GO" id="GO:0003918">
    <property type="term" value="F:DNA topoisomerase type II (double strand cut, ATP-hydrolyzing) activity"/>
    <property type="evidence" value="ECO:0007669"/>
    <property type="project" value="UniProtKB-EC"/>
</dbReference>
<keyword evidence="4 8" id="KW-0067">ATP-binding</keyword>